<keyword evidence="3 6" id="KW-0812">Transmembrane</keyword>
<sequence length="444" mass="48735">MERPVLKTKSWLWGFGKLAIANIVSNLMVPLAGLIDTAFLGHLDDIQHLAGVALATVLFNFIYWSFGFLRMGTTGLMAQAAGRGDITEQCRVGLRGLMVACALGLAILLFQYPLRWLGFAILQADRDVLDAGIAFYQGRIWGAPAVLVNYVLLGWFLGLGRGRWVLALAVVSNGTNILLDYLMIFKWGWESYGAGLATALSQYAMLVVGAMLLGRLVPWRQVWQQGQGLWRRRDVSALFRLNRDIMVRTWALLLSFGLFTSLSGAMGTDVLAMNTLLLQALMLVSYFLDGIAFAVETYAGQFHGQQDDAKLRSLVLLGSGFSVALGVSAALAFTMWPRYLFGLLTDHQTVLDQLSLYVPWLFPVFAFGALAFMLDGYFLGLTAGQVLRNSTAIATTLGFLPLALLAHRSQSPTLLWLAMTCFMALRAITLAWAVPASLADRPTQ</sequence>
<dbReference type="Proteomes" id="UP001196661">
    <property type="component" value="Unassembled WGS sequence"/>
</dbReference>
<comment type="similarity">
    <text evidence="2">Belongs to the multi antimicrobial extrusion (MATE) (TC 2.A.66.1) family.</text>
</comment>
<dbReference type="RefSeq" id="WP_215616960.1">
    <property type="nucleotide sequence ID" value="NZ_JADOER010000003.1"/>
</dbReference>
<dbReference type="PANTHER" id="PTHR42893">
    <property type="entry name" value="PROTEIN DETOXIFICATION 44, CHLOROPLASTIC-RELATED"/>
    <property type="match status" value="1"/>
</dbReference>
<name>A0ABS5XZM1_9CYAN</name>
<feature type="transmembrane region" description="Helical" evidence="6">
    <location>
        <begin position="164"/>
        <end position="185"/>
    </location>
</feature>
<proteinExistence type="inferred from homology"/>
<dbReference type="Pfam" id="PF01554">
    <property type="entry name" value="MatE"/>
    <property type="match status" value="2"/>
</dbReference>
<feature type="transmembrane region" description="Helical" evidence="6">
    <location>
        <begin position="245"/>
        <end position="264"/>
    </location>
</feature>
<feature type="transmembrane region" description="Helical" evidence="6">
    <location>
        <begin position="276"/>
        <end position="295"/>
    </location>
</feature>
<feature type="transmembrane region" description="Helical" evidence="6">
    <location>
        <begin position="315"/>
        <end position="336"/>
    </location>
</feature>
<evidence type="ECO:0000313" key="8">
    <source>
        <dbReference type="Proteomes" id="UP001196661"/>
    </source>
</evidence>
<keyword evidence="4 6" id="KW-1133">Transmembrane helix</keyword>
<dbReference type="CDD" id="cd13136">
    <property type="entry name" value="MATE_DinF_like"/>
    <property type="match status" value="1"/>
</dbReference>
<keyword evidence="5 6" id="KW-0472">Membrane</keyword>
<feature type="transmembrane region" description="Helical" evidence="6">
    <location>
        <begin position="356"/>
        <end position="374"/>
    </location>
</feature>
<feature type="transmembrane region" description="Helical" evidence="6">
    <location>
        <begin position="92"/>
        <end position="114"/>
    </location>
</feature>
<evidence type="ECO:0000256" key="2">
    <source>
        <dbReference type="ARBA" id="ARBA00010199"/>
    </source>
</evidence>
<dbReference type="PANTHER" id="PTHR42893:SF46">
    <property type="entry name" value="PROTEIN DETOXIFICATION 44, CHLOROPLASTIC"/>
    <property type="match status" value="1"/>
</dbReference>
<feature type="transmembrane region" description="Helical" evidence="6">
    <location>
        <begin position="191"/>
        <end position="213"/>
    </location>
</feature>
<protein>
    <submittedName>
        <fullName evidence="7">MATE family efflux transporter</fullName>
    </submittedName>
</protein>
<evidence type="ECO:0000256" key="5">
    <source>
        <dbReference type="ARBA" id="ARBA00023136"/>
    </source>
</evidence>
<dbReference type="InterPro" id="IPR002528">
    <property type="entry name" value="MATE_fam"/>
</dbReference>
<feature type="transmembrane region" description="Helical" evidence="6">
    <location>
        <begin position="12"/>
        <end position="35"/>
    </location>
</feature>
<feature type="transmembrane region" description="Helical" evidence="6">
    <location>
        <begin position="413"/>
        <end position="434"/>
    </location>
</feature>
<gene>
    <name evidence="7" type="ORF">IXB28_02440</name>
</gene>
<feature type="transmembrane region" description="Helical" evidence="6">
    <location>
        <begin position="47"/>
        <end position="71"/>
    </location>
</feature>
<comment type="caution">
    <text evidence="7">The sequence shown here is derived from an EMBL/GenBank/DDBJ whole genome shotgun (WGS) entry which is preliminary data.</text>
</comment>
<comment type="subcellular location">
    <subcellularLocation>
        <location evidence="1">Membrane</location>
        <topology evidence="1">Multi-pass membrane protein</topology>
    </subcellularLocation>
</comment>
<reference evidence="7 8" key="1">
    <citation type="journal article" date="2021" name="Mar. Drugs">
        <title>Genome Reduction and Secondary Metabolism of the Marine Sponge-Associated Cyanobacterium Leptothoe.</title>
        <authorList>
            <person name="Konstantinou D."/>
            <person name="Popin R.V."/>
            <person name="Fewer D.P."/>
            <person name="Sivonen K."/>
            <person name="Gkelis S."/>
        </authorList>
    </citation>
    <scope>NUCLEOTIDE SEQUENCE [LARGE SCALE GENOMIC DNA]</scope>
    <source>
        <strain evidence="7 8">TAU-MAC 1615</strain>
    </source>
</reference>
<dbReference type="NCBIfam" id="TIGR00797">
    <property type="entry name" value="matE"/>
    <property type="match status" value="1"/>
</dbReference>
<evidence type="ECO:0000256" key="3">
    <source>
        <dbReference type="ARBA" id="ARBA00022692"/>
    </source>
</evidence>
<organism evidence="7 8">
    <name type="scientific">Leptothoe kymatousa TAU-MAC 1615</name>
    <dbReference type="NCBI Taxonomy" id="2364775"/>
    <lineage>
        <taxon>Bacteria</taxon>
        <taxon>Bacillati</taxon>
        <taxon>Cyanobacteriota</taxon>
        <taxon>Cyanophyceae</taxon>
        <taxon>Nodosilineales</taxon>
        <taxon>Cymatolegaceae</taxon>
        <taxon>Leptothoe</taxon>
        <taxon>Leptothoe kymatousa</taxon>
    </lineage>
</organism>
<feature type="transmembrane region" description="Helical" evidence="6">
    <location>
        <begin position="386"/>
        <end position="407"/>
    </location>
</feature>
<evidence type="ECO:0000256" key="1">
    <source>
        <dbReference type="ARBA" id="ARBA00004141"/>
    </source>
</evidence>
<feature type="transmembrane region" description="Helical" evidence="6">
    <location>
        <begin position="134"/>
        <end position="157"/>
    </location>
</feature>
<accession>A0ABS5XZM1</accession>
<evidence type="ECO:0000256" key="6">
    <source>
        <dbReference type="SAM" id="Phobius"/>
    </source>
</evidence>
<dbReference type="InterPro" id="IPR044644">
    <property type="entry name" value="DinF-like"/>
</dbReference>
<dbReference type="EMBL" id="JADOER010000003">
    <property type="protein sequence ID" value="MBT9311052.1"/>
    <property type="molecule type" value="Genomic_DNA"/>
</dbReference>
<evidence type="ECO:0000256" key="4">
    <source>
        <dbReference type="ARBA" id="ARBA00022989"/>
    </source>
</evidence>
<keyword evidence="8" id="KW-1185">Reference proteome</keyword>
<evidence type="ECO:0000313" key="7">
    <source>
        <dbReference type="EMBL" id="MBT9311052.1"/>
    </source>
</evidence>